<dbReference type="HOGENOM" id="CLU_035117_1_1_7"/>
<dbReference type="InterPro" id="IPR029154">
    <property type="entry name" value="HIBADH-like_NADP-bd"/>
</dbReference>
<dbReference type="GO" id="GO:0016491">
    <property type="term" value="F:oxidoreductase activity"/>
    <property type="evidence" value="ECO:0007669"/>
    <property type="project" value="UniProtKB-KW"/>
</dbReference>
<dbReference type="EMBL" id="AZHX01001388">
    <property type="protein sequence ID" value="ETX03791.1"/>
    <property type="molecule type" value="Genomic_DNA"/>
</dbReference>
<sequence length="300" mass="30936">MAETVGFIGLGNIGNPMSRRVLGAGYALVAYDVNPEALERLVQAGARAADSPKAVAVQARKICLSLPISPIVEDVCLGPDGIIEGAAPGTIVIDLTSGNPPHTARIHDHLAERGIHLIDAGVSGGLPGAEAGTLGIMAGGDEAKYQEALPVLQAIGKNIYHMGPSGAGHMTKALNNFCAATNYLAACEAVTVATKAGLDPTKVVDAINASSGQSFATTHRFPRFVLQGDFTHAGGMAMELMTKDVSTALGVGKEVGVPMPIAGLVQQMYHLAESMLSSTAANQSAVKLYEQWGGVENRAK</sequence>
<gene>
    <name evidence="6" type="ORF">ETSY2_32545</name>
</gene>
<dbReference type="Gene3D" id="3.40.50.720">
    <property type="entry name" value="NAD(P)-binding Rossmann-like Domain"/>
    <property type="match status" value="1"/>
</dbReference>
<dbReference type="AlphaFoldDB" id="W4M1J1"/>
<proteinExistence type="predicted"/>
<dbReference type="InterPro" id="IPR013328">
    <property type="entry name" value="6PGD_dom2"/>
</dbReference>
<dbReference type="SUPFAM" id="SSF51735">
    <property type="entry name" value="NAD(P)-binding Rossmann-fold domains"/>
    <property type="match status" value="1"/>
</dbReference>
<evidence type="ECO:0000259" key="4">
    <source>
        <dbReference type="Pfam" id="PF03446"/>
    </source>
</evidence>
<name>W4M1J1_9BACT</name>
<dbReference type="PIRSF" id="PIRSF000103">
    <property type="entry name" value="HIBADH"/>
    <property type="match status" value="1"/>
</dbReference>
<dbReference type="Pfam" id="PF14833">
    <property type="entry name" value="NAD_binding_11"/>
    <property type="match status" value="1"/>
</dbReference>
<evidence type="ECO:0000313" key="7">
    <source>
        <dbReference type="Proteomes" id="UP000019140"/>
    </source>
</evidence>
<evidence type="ECO:0000313" key="6">
    <source>
        <dbReference type="EMBL" id="ETX03791.1"/>
    </source>
</evidence>
<evidence type="ECO:0000256" key="3">
    <source>
        <dbReference type="PIRSR" id="PIRSR000103-1"/>
    </source>
</evidence>
<dbReference type="Gene3D" id="1.10.1040.10">
    <property type="entry name" value="N-(1-d-carboxylethyl)-l-norvaline Dehydrogenase, domain 2"/>
    <property type="match status" value="1"/>
</dbReference>
<dbReference type="Proteomes" id="UP000019140">
    <property type="component" value="Unassembled WGS sequence"/>
</dbReference>
<evidence type="ECO:0000259" key="5">
    <source>
        <dbReference type="Pfam" id="PF14833"/>
    </source>
</evidence>
<keyword evidence="7" id="KW-1185">Reference proteome</keyword>
<feature type="active site" evidence="3">
    <location>
        <position position="172"/>
    </location>
</feature>
<comment type="caution">
    <text evidence="6">The sequence shown here is derived from an EMBL/GenBank/DDBJ whole genome shotgun (WGS) entry which is preliminary data.</text>
</comment>
<dbReference type="PANTHER" id="PTHR43060">
    <property type="entry name" value="3-HYDROXYISOBUTYRATE DEHYDROGENASE-LIKE 1, MITOCHONDRIAL-RELATED"/>
    <property type="match status" value="1"/>
</dbReference>
<feature type="domain" description="3-hydroxyisobutyrate dehydrogenase-like NAD-binding" evidence="5">
    <location>
        <begin position="166"/>
        <end position="289"/>
    </location>
</feature>
<evidence type="ECO:0008006" key="8">
    <source>
        <dbReference type="Google" id="ProtNLM"/>
    </source>
</evidence>
<keyword evidence="2" id="KW-0520">NAD</keyword>
<dbReference type="PANTHER" id="PTHR43060:SF15">
    <property type="entry name" value="3-HYDROXYISOBUTYRATE DEHYDROGENASE-LIKE 1, MITOCHONDRIAL-RELATED"/>
    <property type="match status" value="1"/>
</dbReference>
<dbReference type="InterPro" id="IPR008927">
    <property type="entry name" value="6-PGluconate_DH-like_C_sf"/>
</dbReference>
<accession>W4M1J1</accession>
<dbReference type="InterPro" id="IPR015815">
    <property type="entry name" value="HIBADH-related"/>
</dbReference>
<organism evidence="6 7">
    <name type="scientific">Candidatus Entotheonella gemina</name>
    <dbReference type="NCBI Taxonomy" id="1429439"/>
    <lineage>
        <taxon>Bacteria</taxon>
        <taxon>Pseudomonadati</taxon>
        <taxon>Nitrospinota/Tectimicrobiota group</taxon>
        <taxon>Candidatus Tectimicrobiota</taxon>
        <taxon>Candidatus Entotheonellia</taxon>
        <taxon>Candidatus Entotheonellales</taxon>
        <taxon>Candidatus Entotheonellaceae</taxon>
        <taxon>Candidatus Entotheonella</taxon>
    </lineage>
</organism>
<feature type="domain" description="6-phosphogluconate dehydrogenase NADP-binding" evidence="4">
    <location>
        <begin position="4"/>
        <end position="163"/>
    </location>
</feature>
<evidence type="ECO:0000256" key="1">
    <source>
        <dbReference type="ARBA" id="ARBA00023002"/>
    </source>
</evidence>
<dbReference type="InterPro" id="IPR036291">
    <property type="entry name" value="NAD(P)-bd_dom_sf"/>
</dbReference>
<dbReference type="GO" id="GO:0051287">
    <property type="term" value="F:NAD binding"/>
    <property type="evidence" value="ECO:0007669"/>
    <property type="project" value="InterPro"/>
</dbReference>
<dbReference type="InterPro" id="IPR006115">
    <property type="entry name" value="6PGDH_NADP-bd"/>
</dbReference>
<protein>
    <recommendedName>
        <fullName evidence="8">3-hydroxyisobutyrate dehydrogenase</fullName>
    </recommendedName>
</protein>
<dbReference type="GO" id="GO:0050661">
    <property type="term" value="F:NADP binding"/>
    <property type="evidence" value="ECO:0007669"/>
    <property type="project" value="InterPro"/>
</dbReference>
<keyword evidence="1" id="KW-0560">Oxidoreductase</keyword>
<evidence type="ECO:0000256" key="2">
    <source>
        <dbReference type="ARBA" id="ARBA00023027"/>
    </source>
</evidence>
<dbReference type="Pfam" id="PF03446">
    <property type="entry name" value="NAD_binding_2"/>
    <property type="match status" value="1"/>
</dbReference>
<reference evidence="6 7" key="1">
    <citation type="journal article" date="2014" name="Nature">
        <title>An environmental bacterial taxon with a large and distinct metabolic repertoire.</title>
        <authorList>
            <person name="Wilson M.C."/>
            <person name="Mori T."/>
            <person name="Ruckert C."/>
            <person name="Uria A.R."/>
            <person name="Helf M.J."/>
            <person name="Takada K."/>
            <person name="Gernert C."/>
            <person name="Steffens U.A."/>
            <person name="Heycke N."/>
            <person name="Schmitt S."/>
            <person name="Rinke C."/>
            <person name="Helfrich E.J."/>
            <person name="Brachmann A.O."/>
            <person name="Gurgui C."/>
            <person name="Wakimoto T."/>
            <person name="Kracht M."/>
            <person name="Crusemann M."/>
            <person name="Hentschel U."/>
            <person name="Abe I."/>
            <person name="Matsunaga S."/>
            <person name="Kalinowski J."/>
            <person name="Takeyama H."/>
            <person name="Piel J."/>
        </authorList>
    </citation>
    <scope>NUCLEOTIDE SEQUENCE [LARGE SCALE GENOMIC DNA]</scope>
    <source>
        <strain evidence="7">TSY2</strain>
    </source>
</reference>
<dbReference type="SUPFAM" id="SSF48179">
    <property type="entry name" value="6-phosphogluconate dehydrogenase C-terminal domain-like"/>
    <property type="match status" value="1"/>
</dbReference>